<dbReference type="InterPro" id="IPR003565">
    <property type="entry name" value="Tetra_PHTase"/>
</dbReference>
<dbReference type="Pfam" id="PF00293">
    <property type="entry name" value="NUDIX"/>
    <property type="match status" value="1"/>
</dbReference>
<dbReference type="Gene3D" id="3.90.79.10">
    <property type="entry name" value="Nucleoside Triphosphate Pyrophosphohydrolase"/>
    <property type="match status" value="1"/>
</dbReference>
<evidence type="ECO:0000256" key="3">
    <source>
        <dbReference type="ARBA" id="ARBA00022741"/>
    </source>
</evidence>
<dbReference type="AlphaFoldDB" id="A0A1S1VA87"/>
<evidence type="ECO:0000313" key="9">
    <source>
        <dbReference type="Proteomes" id="UP000180254"/>
    </source>
</evidence>
<evidence type="ECO:0000256" key="2">
    <source>
        <dbReference type="ARBA" id="ARBA00018911"/>
    </source>
</evidence>
<evidence type="ECO:0000256" key="4">
    <source>
        <dbReference type="ARBA" id="ARBA00022801"/>
    </source>
</evidence>
<evidence type="ECO:0000259" key="7">
    <source>
        <dbReference type="PROSITE" id="PS51462"/>
    </source>
</evidence>
<dbReference type="SUPFAM" id="SSF55811">
    <property type="entry name" value="Nudix"/>
    <property type="match status" value="1"/>
</dbReference>
<dbReference type="RefSeq" id="WP_071060727.1">
    <property type="nucleotide sequence ID" value="NZ_MKIE01000001.1"/>
</dbReference>
<organism evidence="8 9">
    <name type="scientific">Andreesenia angusta</name>
    <dbReference type="NCBI Taxonomy" id="39480"/>
    <lineage>
        <taxon>Bacteria</taxon>
        <taxon>Bacillati</taxon>
        <taxon>Bacillota</taxon>
        <taxon>Tissierellia</taxon>
        <taxon>Tissierellales</taxon>
        <taxon>Gottschalkiaceae</taxon>
        <taxon>Andreesenia</taxon>
    </lineage>
</organism>
<protein>
    <recommendedName>
        <fullName evidence="2">Bis(5'-nucleosyl)-tetraphosphatase [asymmetrical]</fullName>
    </recommendedName>
    <alternativeName>
        <fullName evidence="5">Diadenosine 5',5'''-P1,P4-tetraphosphate asymmetrical hydrolase</fullName>
    </alternativeName>
</protein>
<dbReference type="InterPro" id="IPR015797">
    <property type="entry name" value="NUDIX_hydrolase-like_dom_sf"/>
</dbReference>
<dbReference type="PROSITE" id="PS00893">
    <property type="entry name" value="NUDIX_BOX"/>
    <property type="match status" value="1"/>
</dbReference>
<proteinExistence type="inferred from homology"/>
<dbReference type="Proteomes" id="UP000180254">
    <property type="component" value="Unassembled WGS sequence"/>
</dbReference>
<evidence type="ECO:0000256" key="5">
    <source>
        <dbReference type="ARBA" id="ARBA00032644"/>
    </source>
</evidence>
<dbReference type="InterPro" id="IPR051325">
    <property type="entry name" value="Nudix_hydrolase_domain"/>
</dbReference>
<dbReference type="InterPro" id="IPR020476">
    <property type="entry name" value="Nudix_hydrolase"/>
</dbReference>
<name>A0A1S1VA87_9FIRM</name>
<comment type="similarity">
    <text evidence="1 6">Belongs to the Nudix hydrolase family.</text>
</comment>
<sequence length="145" mass="16539">MESLKSCGAIVFRCLESKKVYSEKLEVLLVRYGQHHWGFPKGHVEGSESDEDTALREIKEETGLDVVLDTSFRKVTNYKNRGGRLKWNVFFVGEPKSPNSPPVPQLSEVSDAKWFDAFAVESLVTFPGDYELYLEALEHYCSFPK</sequence>
<dbReference type="PANTHER" id="PTHR21340:SF0">
    <property type="entry name" value="BIS(5'-NUCLEOSYL)-TETRAPHOSPHATASE [ASYMMETRICAL]"/>
    <property type="match status" value="1"/>
</dbReference>
<dbReference type="OrthoDB" id="9810449at2"/>
<dbReference type="PANTHER" id="PTHR21340">
    <property type="entry name" value="DIADENOSINE 5,5-P1,P4-TETRAPHOSPHATE PYROPHOSPHOHYDROLASE MUTT"/>
    <property type="match status" value="1"/>
</dbReference>
<dbReference type="GO" id="GO:0006167">
    <property type="term" value="P:AMP biosynthetic process"/>
    <property type="evidence" value="ECO:0007669"/>
    <property type="project" value="TreeGrafter"/>
</dbReference>
<dbReference type="PROSITE" id="PS51462">
    <property type="entry name" value="NUDIX"/>
    <property type="match status" value="1"/>
</dbReference>
<keyword evidence="9" id="KW-1185">Reference proteome</keyword>
<dbReference type="EMBL" id="MKIE01000001">
    <property type="protein sequence ID" value="OHW63330.1"/>
    <property type="molecule type" value="Genomic_DNA"/>
</dbReference>
<dbReference type="CDD" id="cd03428">
    <property type="entry name" value="NUDIX_Ap4A_Nudt2"/>
    <property type="match status" value="1"/>
</dbReference>
<reference evidence="8 9" key="1">
    <citation type="submission" date="2016-09" db="EMBL/GenBank/DDBJ databases">
        <title>Genome sequence of Eubacterium angustum.</title>
        <authorList>
            <person name="Poehlein A."/>
            <person name="Daniel R."/>
        </authorList>
    </citation>
    <scope>NUCLEOTIDE SEQUENCE [LARGE SCALE GENOMIC DNA]</scope>
    <source>
        <strain evidence="8 9">DSM 1989</strain>
    </source>
</reference>
<dbReference type="PRINTS" id="PR00502">
    <property type="entry name" value="NUDIXFAMILY"/>
</dbReference>
<gene>
    <name evidence="8" type="primary">ndx1_1</name>
    <name evidence="8" type="ORF">EUAN_01940</name>
</gene>
<feature type="domain" description="Nudix hydrolase" evidence="7">
    <location>
        <begin position="2"/>
        <end position="138"/>
    </location>
</feature>
<evidence type="ECO:0000313" key="8">
    <source>
        <dbReference type="EMBL" id="OHW63330.1"/>
    </source>
</evidence>
<evidence type="ECO:0000256" key="1">
    <source>
        <dbReference type="ARBA" id="ARBA00005582"/>
    </source>
</evidence>
<dbReference type="InterPro" id="IPR000086">
    <property type="entry name" value="NUDIX_hydrolase_dom"/>
</dbReference>
<accession>A0A1S1VA87</accession>
<keyword evidence="4 6" id="KW-0378">Hydrolase</keyword>
<keyword evidence="3" id="KW-0547">Nucleotide-binding</keyword>
<comment type="caution">
    <text evidence="8">The sequence shown here is derived from an EMBL/GenBank/DDBJ whole genome shotgun (WGS) entry which is preliminary data.</text>
</comment>
<evidence type="ECO:0000256" key="6">
    <source>
        <dbReference type="RuleBase" id="RU003476"/>
    </source>
</evidence>
<dbReference type="GO" id="GO:0004081">
    <property type="term" value="F:bis(5'-nucleosyl)-tetraphosphatase (asymmetrical) activity"/>
    <property type="evidence" value="ECO:0007669"/>
    <property type="project" value="TreeGrafter"/>
</dbReference>
<dbReference type="GO" id="GO:0000166">
    <property type="term" value="F:nucleotide binding"/>
    <property type="evidence" value="ECO:0007669"/>
    <property type="project" value="UniProtKB-KW"/>
</dbReference>
<dbReference type="STRING" id="39480.EUAN_01940"/>
<dbReference type="GO" id="GO:0006754">
    <property type="term" value="P:ATP biosynthetic process"/>
    <property type="evidence" value="ECO:0007669"/>
    <property type="project" value="TreeGrafter"/>
</dbReference>
<dbReference type="InterPro" id="IPR020084">
    <property type="entry name" value="NUDIX_hydrolase_CS"/>
</dbReference>